<dbReference type="CDD" id="cd12964">
    <property type="entry name" value="CBM-Fa"/>
    <property type="match status" value="1"/>
</dbReference>
<feature type="domain" description="SusF first starch specific CBM" evidence="3">
    <location>
        <begin position="161"/>
        <end position="272"/>
    </location>
</feature>
<evidence type="ECO:0000313" key="5">
    <source>
        <dbReference type="Proteomes" id="UP000230742"/>
    </source>
</evidence>
<feature type="chain" id="PRO_5013837468" evidence="1">
    <location>
        <begin position="20"/>
        <end position="460"/>
    </location>
</feature>
<dbReference type="InterPro" id="IPR033408">
    <property type="entry name" value="SusF_N"/>
</dbReference>
<dbReference type="PROSITE" id="PS51257">
    <property type="entry name" value="PROKAR_LIPOPROTEIN"/>
    <property type="match status" value="1"/>
</dbReference>
<evidence type="ECO:0000259" key="2">
    <source>
        <dbReference type="Pfam" id="PF17142"/>
    </source>
</evidence>
<dbReference type="Gene3D" id="2.60.40.3620">
    <property type="match status" value="3"/>
</dbReference>
<dbReference type="Pfam" id="PF26120">
    <property type="entry name" value="CBM_1st_SusF"/>
    <property type="match status" value="1"/>
</dbReference>
<evidence type="ECO:0000256" key="1">
    <source>
        <dbReference type="SAM" id="SignalP"/>
    </source>
</evidence>
<evidence type="ECO:0000259" key="3">
    <source>
        <dbReference type="Pfam" id="PF26120"/>
    </source>
</evidence>
<evidence type="ECO:0000313" key="4">
    <source>
        <dbReference type="EMBL" id="ATV30589.1"/>
    </source>
</evidence>
<name>A0A2D3LJ80_PREIN</name>
<dbReference type="EMBL" id="CP024727">
    <property type="protein sequence ID" value="ATV30589.1"/>
    <property type="molecule type" value="Genomic_DNA"/>
</dbReference>
<dbReference type="Proteomes" id="UP000230742">
    <property type="component" value="Chromosome 1"/>
</dbReference>
<reference evidence="4 5" key="1">
    <citation type="submission" date="2017-11" db="EMBL/GenBank/DDBJ databases">
        <title>Genome sequencing of Prevotella intermedia KCOM 1949.</title>
        <authorList>
            <person name="Kook J.-K."/>
            <person name="Park S.-N."/>
            <person name="Lim Y.K."/>
        </authorList>
    </citation>
    <scope>NUCLEOTIDE SEQUENCE [LARGE SCALE GENOMIC DNA]</scope>
    <source>
        <strain evidence="4 5">KCOM 1949</strain>
    </source>
</reference>
<feature type="signal peptide" evidence="1">
    <location>
        <begin position="1"/>
        <end position="19"/>
    </location>
</feature>
<accession>A0A2D3LJ80</accession>
<gene>
    <name evidence="4" type="ORF">CTM46_03485</name>
</gene>
<protein>
    <submittedName>
        <fullName evidence="4">DUF5115 domain-containing protein</fullName>
    </submittedName>
</protein>
<sequence length="460" mass="50276">MKKLSLYITLALVSLVLGACSDGYEPWGNPQAYPEEGAIAIPGIKANAVATQDLANAGEQVSLFTLSTAELPEGYTLQNARIKLYPKDINTAMSTTLNTTLDGKANTAEVQAMVEKYYGKRPEARNFVALVYINAVKNGQAALIEAGEVAVTIIPKAPFIDSAYYLVGDASSWDKDGALVFNHSDEDVYADPVFTIFITTKKKDSHWKIITKTNYDGDFWAEGKTGVLGTVKDGDASMEGTLTTEKPQAGKIENPGMYRITINMMNYTYKIEKVNFTEYLYMAGDANSWSHSDILHGPAFDGKYLGYMYLTQNGFKFCTQPNWDGTNYGKDFSTDGGAANIMMTEANGFYKVEVDLQALSYKLTPITSIGIIGEAAGGWDKDIVMTYDVASHTWIAKSVTLKDGEIKFRANGAWDISWGGTDLKKLTSNNGANIKVNAGTYTIKLKPSYDGNTQAELTKE</sequence>
<proteinExistence type="predicted"/>
<organism evidence="4 5">
    <name type="scientific">Prevotella intermedia</name>
    <dbReference type="NCBI Taxonomy" id="28131"/>
    <lineage>
        <taxon>Bacteria</taxon>
        <taxon>Pseudomonadati</taxon>
        <taxon>Bacteroidota</taxon>
        <taxon>Bacteroidia</taxon>
        <taxon>Bacteroidales</taxon>
        <taxon>Prevotellaceae</taxon>
        <taxon>Prevotella</taxon>
    </lineage>
</organism>
<dbReference type="InterPro" id="IPR058976">
    <property type="entry name" value="CBM_1st_SusF"/>
</dbReference>
<dbReference type="GO" id="GO:2001070">
    <property type="term" value="F:starch binding"/>
    <property type="evidence" value="ECO:0007669"/>
    <property type="project" value="InterPro"/>
</dbReference>
<dbReference type="Pfam" id="PF17142">
    <property type="entry name" value="SusF_N"/>
    <property type="match status" value="1"/>
</dbReference>
<dbReference type="CDD" id="cd12967">
    <property type="entry name" value="CBM_SusE-F_like_u1"/>
    <property type="match status" value="1"/>
</dbReference>
<dbReference type="RefSeq" id="WP_100013867.1">
    <property type="nucleotide sequence ID" value="NZ_CP024727.1"/>
</dbReference>
<dbReference type="GO" id="GO:0019867">
    <property type="term" value="C:outer membrane"/>
    <property type="evidence" value="ECO:0007669"/>
    <property type="project" value="InterPro"/>
</dbReference>
<dbReference type="AlphaFoldDB" id="A0A2D3LJ80"/>
<feature type="domain" description="Outer membrane protein SusF N-terminal" evidence="2">
    <location>
        <begin position="20"/>
        <end position="154"/>
    </location>
</feature>
<keyword evidence="1" id="KW-0732">Signal</keyword>